<sequence length="512" mass="56735">MVELLFGIVAVVVLLAGILVVVRLGQLAQSQRTTLDLLSAQLEEKHRAMLNDLHGGLQRQSEALSHGFAEQSERLRNSVTESGERLRDSVGQSFDRLRESVGAELKDTRVGLDSLRATQTEALQAAQIAQTAALQSMQLTQAQALADSREAIAKQLAEISQTVQQKQDALRAEVLESVGKQVGEQGRAQQELLLNTLRRTTEQLTQSISLLSEGVDKRLEQISGKVSERLDEGFKKTNETFASVMARLATIDEAQKKIDGLTSNVVSLQELLGDKRSRGAFGEVQLEHLVSNVLPASCYQLQAVLSNGTRADCILKLPEPTGTVAVDSKFPLENYHRMFGTSVESERLLAQRQFKADVKKHIDAISDKYIVAGETADGAVMFIPAEAVFAEIHAYHPDLVQYAMGKRVWIVSPTTMMAVLNTARAVIKDVETRQQVHIIKSALSRLSEDFRRFDTRMKNLATHIRQAHEDAQQVQISSEKISKRFVEIEHVRFEHEATETLPLEAASSEELI</sequence>
<gene>
    <name evidence="5" type="ORF">GCM10007907_18170</name>
</gene>
<dbReference type="Gene3D" id="1.20.120.20">
    <property type="entry name" value="Apolipoprotein"/>
    <property type="match status" value="1"/>
</dbReference>
<keyword evidence="4" id="KW-0233">DNA recombination</keyword>
<comment type="function">
    <text evidence="1">Involved in DNA recombination.</text>
</comment>
<protein>
    <recommendedName>
        <fullName evidence="7">DNA recombination protein RmuC</fullName>
    </recommendedName>
</protein>
<dbReference type="PANTHER" id="PTHR30563">
    <property type="entry name" value="DNA RECOMBINATION PROTEIN RMUC"/>
    <property type="match status" value="1"/>
</dbReference>
<dbReference type="InterPro" id="IPR003798">
    <property type="entry name" value="DNA_recombination_RmuC"/>
</dbReference>
<organism evidence="5 6">
    <name type="scientific">Chitinimonas prasina</name>
    <dbReference type="NCBI Taxonomy" id="1434937"/>
    <lineage>
        <taxon>Bacteria</taxon>
        <taxon>Pseudomonadati</taxon>
        <taxon>Pseudomonadota</taxon>
        <taxon>Betaproteobacteria</taxon>
        <taxon>Neisseriales</taxon>
        <taxon>Chitinibacteraceae</taxon>
        <taxon>Chitinimonas</taxon>
    </lineage>
</organism>
<keyword evidence="6" id="KW-1185">Reference proteome</keyword>
<evidence type="ECO:0000256" key="4">
    <source>
        <dbReference type="ARBA" id="ARBA00023172"/>
    </source>
</evidence>
<accession>A0ABQ5YEX6</accession>
<comment type="caution">
    <text evidence="5">The sequence shown here is derived from an EMBL/GenBank/DDBJ whole genome shotgun (WGS) entry which is preliminary data.</text>
</comment>
<name>A0ABQ5YEX6_9NEIS</name>
<dbReference type="Pfam" id="PF02646">
    <property type="entry name" value="RmuC"/>
    <property type="match status" value="1"/>
</dbReference>
<dbReference type="RefSeq" id="WP_284196144.1">
    <property type="nucleotide sequence ID" value="NZ_BSOG01000002.1"/>
</dbReference>
<keyword evidence="3" id="KW-0175">Coiled coil</keyword>
<proteinExistence type="inferred from homology"/>
<evidence type="ECO:0000313" key="5">
    <source>
        <dbReference type="EMBL" id="GLR13027.1"/>
    </source>
</evidence>
<evidence type="ECO:0008006" key="7">
    <source>
        <dbReference type="Google" id="ProtNLM"/>
    </source>
</evidence>
<evidence type="ECO:0000256" key="1">
    <source>
        <dbReference type="ARBA" id="ARBA00003416"/>
    </source>
</evidence>
<evidence type="ECO:0000256" key="2">
    <source>
        <dbReference type="ARBA" id="ARBA00009840"/>
    </source>
</evidence>
<dbReference type="PANTHER" id="PTHR30563:SF0">
    <property type="entry name" value="DNA RECOMBINATION PROTEIN RMUC"/>
    <property type="match status" value="1"/>
</dbReference>
<dbReference type="SUPFAM" id="SSF47162">
    <property type="entry name" value="Apolipoprotein"/>
    <property type="match status" value="1"/>
</dbReference>
<evidence type="ECO:0000313" key="6">
    <source>
        <dbReference type="Proteomes" id="UP001156706"/>
    </source>
</evidence>
<evidence type="ECO:0000256" key="3">
    <source>
        <dbReference type="ARBA" id="ARBA00023054"/>
    </source>
</evidence>
<dbReference type="EMBL" id="BSOG01000002">
    <property type="protein sequence ID" value="GLR13027.1"/>
    <property type="molecule type" value="Genomic_DNA"/>
</dbReference>
<comment type="similarity">
    <text evidence="2">Belongs to the RmuC family.</text>
</comment>
<reference evidence="6" key="1">
    <citation type="journal article" date="2019" name="Int. J. Syst. Evol. Microbiol.">
        <title>The Global Catalogue of Microorganisms (GCM) 10K type strain sequencing project: providing services to taxonomists for standard genome sequencing and annotation.</title>
        <authorList>
            <consortium name="The Broad Institute Genomics Platform"/>
            <consortium name="The Broad Institute Genome Sequencing Center for Infectious Disease"/>
            <person name="Wu L."/>
            <person name="Ma J."/>
        </authorList>
    </citation>
    <scope>NUCLEOTIDE SEQUENCE [LARGE SCALE GENOMIC DNA]</scope>
    <source>
        <strain evidence="6">NBRC 110044</strain>
    </source>
</reference>
<dbReference type="Proteomes" id="UP001156706">
    <property type="component" value="Unassembled WGS sequence"/>
</dbReference>